<sequence>MAATDFMLAILLVIYLRQKDTRFQVTGKTPTNIVVANLITYTVGTGAVTGMIALIGVIVDVTATPTIGVAIFAAIPHTYSNAMLIILNTRKIIAKPFEATDMPPTAFTPIHFQVPGSIGSTTADEVGHTIHSSNTKTEPQLESGTSIFTKYPGSRAKSSNQSVQI</sequence>
<dbReference type="Pfam" id="PF20152">
    <property type="entry name" value="DUF6534"/>
    <property type="match status" value="1"/>
</dbReference>
<evidence type="ECO:0000313" key="4">
    <source>
        <dbReference type="EMBL" id="KAF5373372.1"/>
    </source>
</evidence>
<keyword evidence="2" id="KW-0812">Transmembrane</keyword>
<accession>A0A8H5LXN0</accession>
<dbReference type="Proteomes" id="UP000518752">
    <property type="component" value="Unassembled WGS sequence"/>
</dbReference>
<feature type="compositionally biased region" description="Polar residues" evidence="1">
    <location>
        <begin position="156"/>
        <end position="165"/>
    </location>
</feature>
<organism evidence="4 5">
    <name type="scientific">Collybiopsis confluens</name>
    <dbReference type="NCBI Taxonomy" id="2823264"/>
    <lineage>
        <taxon>Eukaryota</taxon>
        <taxon>Fungi</taxon>
        <taxon>Dikarya</taxon>
        <taxon>Basidiomycota</taxon>
        <taxon>Agaricomycotina</taxon>
        <taxon>Agaricomycetes</taxon>
        <taxon>Agaricomycetidae</taxon>
        <taxon>Agaricales</taxon>
        <taxon>Marasmiineae</taxon>
        <taxon>Omphalotaceae</taxon>
        <taxon>Collybiopsis</taxon>
    </lineage>
</organism>
<evidence type="ECO:0000313" key="5">
    <source>
        <dbReference type="Proteomes" id="UP000518752"/>
    </source>
</evidence>
<dbReference type="AlphaFoldDB" id="A0A8H5LXN0"/>
<keyword evidence="2" id="KW-0472">Membrane</keyword>
<keyword evidence="2" id="KW-1133">Transmembrane helix</keyword>
<reference evidence="4 5" key="1">
    <citation type="journal article" date="2020" name="ISME J.">
        <title>Uncovering the hidden diversity of litter-decomposition mechanisms in mushroom-forming fungi.</title>
        <authorList>
            <person name="Floudas D."/>
            <person name="Bentzer J."/>
            <person name="Ahren D."/>
            <person name="Johansson T."/>
            <person name="Persson P."/>
            <person name="Tunlid A."/>
        </authorList>
    </citation>
    <scope>NUCLEOTIDE SEQUENCE [LARGE SCALE GENOMIC DNA]</scope>
    <source>
        <strain evidence="4 5">CBS 406.79</strain>
    </source>
</reference>
<keyword evidence="5" id="KW-1185">Reference proteome</keyword>
<evidence type="ECO:0000259" key="3">
    <source>
        <dbReference type="Pfam" id="PF20152"/>
    </source>
</evidence>
<proteinExistence type="predicted"/>
<name>A0A8H5LXN0_9AGAR</name>
<dbReference type="InterPro" id="IPR045339">
    <property type="entry name" value="DUF6534"/>
</dbReference>
<gene>
    <name evidence="4" type="ORF">D9757_009756</name>
</gene>
<protein>
    <recommendedName>
        <fullName evidence="3">DUF6534 domain-containing protein</fullName>
    </recommendedName>
</protein>
<evidence type="ECO:0000256" key="2">
    <source>
        <dbReference type="SAM" id="Phobius"/>
    </source>
</evidence>
<comment type="caution">
    <text evidence="4">The sequence shown here is derived from an EMBL/GenBank/DDBJ whole genome shotgun (WGS) entry which is preliminary data.</text>
</comment>
<dbReference type="EMBL" id="JAACJN010000106">
    <property type="protein sequence ID" value="KAF5373372.1"/>
    <property type="molecule type" value="Genomic_DNA"/>
</dbReference>
<feature type="compositionally biased region" description="Polar residues" evidence="1">
    <location>
        <begin position="130"/>
        <end position="148"/>
    </location>
</feature>
<feature type="transmembrane region" description="Helical" evidence="2">
    <location>
        <begin position="38"/>
        <end position="59"/>
    </location>
</feature>
<feature type="region of interest" description="Disordered" evidence="1">
    <location>
        <begin position="129"/>
        <end position="165"/>
    </location>
</feature>
<evidence type="ECO:0000256" key="1">
    <source>
        <dbReference type="SAM" id="MobiDB-lite"/>
    </source>
</evidence>
<feature type="domain" description="DUF6534" evidence="3">
    <location>
        <begin position="2"/>
        <end position="91"/>
    </location>
</feature>
<feature type="transmembrane region" description="Helical" evidence="2">
    <location>
        <begin position="65"/>
        <end position="87"/>
    </location>
</feature>
<dbReference type="OrthoDB" id="2687487at2759"/>